<dbReference type="GO" id="GO:0005829">
    <property type="term" value="C:cytosol"/>
    <property type="evidence" value="ECO:0007669"/>
    <property type="project" value="TreeGrafter"/>
</dbReference>
<dbReference type="PANTHER" id="PTHR13430">
    <property type="match status" value="1"/>
</dbReference>
<dbReference type="Gene3D" id="6.10.140.1900">
    <property type="match status" value="1"/>
</dbReference>
<feature type="compositionally biased region" description="Polar residues" evidence="5">
    <location>
        <begin position="905"/>
        <end position="922"/>
    </location>
</feature>
<evidence type="ECO:0000313" key="9">
    <source>
        <dbReference type="Proteomes" id="UP000076632"/>
    </source>
</evidence>
<dbReference type="FunCoup" id="A0A165FJ63">
    <property type="interactions" value="37"/>
</dbReference>
<dbReference type="InterPro" id="IPR018731">
    <property type="entry name" value="Atg13_N"/>
</dbReference>
<organism evidence="8 9">
    <name type="scientific">Xylona heveae (strain CBS 132557 / TC161)</name>
    <dbReference type="NCBI Taxonomy" id="1328760"/>
    <lineage>
        <taxon>Eukaryota</taxon>
        <taxon>Fungi</taxon>
        <taxon>Dikarya</taxon>
        <taxon>Ascomycota</taxon>
        <taxon>Pezizomycotina</taxon>
        <taxon>Xylonomycetes</taxon>
        <taxon>Xylonales</taxon>
        <taxon>Xylonaceae</taxon>
        <taxon>Xylona</taxon>
    </lineage>
</organism>
<feature type="region of interest" description="Disordered" evidence="5">
    <location>
        <begin position="487"/>
        <end position="547"/>
    </location>
</feature>
<evidence type="ECO:0000313" key="8">
    <source>
        <dbReference type="EMBL" id="KZF21038.1"/>
    </source>
</evidence>
<feature type="domain" description="Autophagy-related protein 13 N-terminal" evidence="7">
    <location>
        <begin position="139"/>
        <end position="380"/>
    </location>
</feature>
<evidence type="ECO:0000256" key="6">
    <source>
        <dbReference type="SAM" id="SignalP"/>
    </source>
</evidence>
<feature type="signal peptide" evidence="6">
    <location>
        <begin position="1"/>
        <end position="26"/>
    </location>
</feature>
<dbReference type="GO" id="GO:0000407">
    <property type="term" value="C:phagophore assembly site"/>
    <property type="evidence" value="ECO:0007669"/>
    <property type="project" value="TreeGrafter"/>
</dbReference>
<dbReference type="GO" id="GO:0000423">
    <property type="term" value="P:mitophagy"/>
    <property type="evidence" value="ECO:0007669"/>
    <property type="project" value="TreeGrafter"/>
</dbReference>
<dbReference type="RefSeq" id="XP_018186593.1">
    <property type="nucleotide sequence ID" value="XM_018335275.1"/>
</dbReference>
<dbReference type="GO" id="GO:1990316">
    <property type="term" value="C:Atg1/ULK1 kinase complex"/>
    <property type="evidence" value="ECO:0007669"/>
    <property type="project" value="InterPro"/>
</dbReference>
<accession>A0A165FJ63</accession>
<dbReference type="AlphaFoldDB" id="A0A165FJ63"/>
<feature type="region of interest" description="Disordered" evidence="5">
    <location>
        <begin position="862"/>
        <end position="1012"/>
    </location>
</feature>
<sequence length="1012" mass="108113">MRGIRRVLPTTLILPHLCSGLATVSGSQTNQSEALSSLNVPLLLTPEILSRSVDLDDIEARACSNGSKMHQYTRTPPRTASPANSPWTNPTRTNNSRDPVQMNPPVDKGAGDGDGDDGLQAQQPSSQSRDVKSKLNQIIQNFHTKAALIILQSRVPLPPAHAKGTDTVRVNKWFNVELDETEVLRDDLRPWKTCDAVDPRPPPLFVEVYLDTADLTNNQSLVTIDDQGKRWDVLEALSAESPTGRRATRTENGTQVVLEQWQIELGQPTAEAPADLASILPAVYKKSIVLFRSLYTYSKFLPAWKFSKHLAKQRTSFGALRLRYRIFNGAASRPTPKADPLRTALFPANGRVTETFSFGSTDSPAGPFSIQVTYRTSCEFRVDDSEALLSSHFMGIDEHFFKPSLGGADEQPAYIGGGREVGSLPQAKRDADEMPDPGQAYGSLSTFHHIGAPSGSSPISALRAARDLAGGGSPSSVDQRTATLAMRSTHGSKASLRSIDSASAAGRRPSVSFMPFKTPTLSASPSKADPVVPPSPRASVGKAASGVSALTQARNRSSLGVLPQTALRAAPNSNESAIASSPSASPRPAPVVRYSSSFSHRRGRLSSGGNSKADDDNTSSGKTSLASSLAPPGSGILAEGATGSLSSIKTDDDNISDFLKMLDTKKDLKSFQGPVGPTAALSRFQRMRDSNAALSDSMSSSMLMHRSSSSSSRQLYSVPAMIAGTSISTAASSPGKPISPHTPHTPAIPSRLSANSIADYPPPHRSRTGGRRRNTRDEDDEDSRRESNISEELPSGRGSGAIPIPTSPRPHHSHNRRSSSVAHQRHVTAEEESADLLPMSMRSASLGAEVPPLSLSALVNLQETPDPDMPSDDGPVRPLQPTTSSESQAIPSSVESPDDGLPSHPRSTTLSGLHSSSRQRYGTGNRRLTPPQTSGSFERGTGSSASDRRGGRYSFTRPGTFDEDEPLLFAMSDFGGVQSRRSIEEGRNEAPTERGGSSASSRRGSRRGHLWG</sequence>
<feature type="compositionally biased region" description="Basic and acidic residues" evidence="5">
    <location>
        <begin position="981"/>
        <end position="992"/>
    </location>
</feature>
<evidence type="ECO:0000256" key="5">
    <source>
        <dbReference type="SAM" id="MobiDB-lite"/>
    </source>
</evidence>
<dbReference type="EMBL" id="KV407461">
    <property type="protein sequence ID" value="KZF21038.1"/>
    <property type="molecule type" value="Genomic_DNA"/>
</dbReference>
<dbReference type="InParanoid" id="A0A165FJ63"/>
<dbReference type="GeneID" id="28900412"/>
<dbReference type="Gene3D" id="3.30.900.10">
    <property type="entry name" value="HORMA domain"/>
    <property type="match status" value="1"/>
</dbReference>
<evidence type="ECO:0000256" key="2">
    <source>
        <dbReference type="ARBA" id="ARBA00013801"/>
    </source>
</evidence>
<gene>
    <name evidence="8" type="ORF">L228DRAFT_269447</name>
</gene>
<reference evidence="8 9" key="1">
    <citation type="journal article" date="2016" name="Fungal Biol.">
        <title>The genome of Xylona heveae provides a window into fungal endophytism.</title>
        <authorList>
            <person name="Gazis R."/>
            <person name="Kuo A."/>
            <person name="Riley R."/>
            <person name="LaButti K."/>
            <person name="Lipzen A."/>
            <person name="Lin J."/>
            <person name="Amirebrahimi M."/>
            <person name="Hesse C.N."/>
            <person name="Spatafora J.W."/>
            <person name="Henrissat B."/>
            <person name="Hainaut M."/>
            <person name="Grigoriev I.V."/>
            <person name="Hibbett D.S."/>
        </authorList>
    </citation>
    <scope>NUCLEOTIDE SEQUENCE [LARGE SCALE GENOMIC DNA]</scope>
    <source>
        <strain evidence="8 9">TC161</strain>
    </source>
</reference>
<keyword evidence="3 4" id="KW-0072">Autophagy</keyword>
<keyword evidence="6" id="KW-0732">Signal</keyword>
<dbReference type="PANTHER" id="PTHR13430:SF4">
    <property type="entry name" value="AUTOPHAGY-RELATED PROTEIN 13"/>
    <property type="match status" value="1"/>
</dbReference>
<dbReference type="OrthoDB" id="70161at2759"/>
<evidence type="ECO:0000259" key="7">
    <source>
        <dbReference type="Pfam" id="PF10033"/>
    </source>
</evidence>
<protein>
    <recommendedName>
        <fullName evidence="2 4">Autophagy-related protein 13</fullName>
    </recommendedName>
</protein>
<dbReference type="GO" id="GO:0034727">
    <property type="term" value="P:piecemeal microautophagy of the nucleus"/>
    <property type="evidence" value="ECO:0007669"/>
    <property type="project" value="TreeGrafter"/>
</dbReference>
<feature type="region of interest" description="Disordered" evidence="5">
    <location>
        <begin position="728"/>
        <end position="836"/>
    </location>
</feature>
<name>A0A165FJ63_XYLHT</name>
<feature type="compositionally biased region" description="Low complexity" evidence="5">
    <location>
        <begin position="538"/>
        <end position="547"/>
    </location>
</feature>
<feature type="region of interest" description="Disordered" evidence="5">
    <location>
        <begin position="66"/>
        <end position="132"/>
    </location>
</feature>
<dbReference type="Pfam" id="PF10033">
    <property type="entry name" value="ATG13"/>
    <property type="match status" value="1"/>
</dbReference>
<dbReference type="InterPro" id="IPR040182">
    <property type="entry name" value="ATG13"/>
</dbReference>
<comment type="similarity">
    <text evidence="1 4">Belongs to the ATG13 family. Fungi subfamily.</text>
</comment>
<feature type="compositionally biased region" description="Basic residues" evidence="5">
    <location>
        <begin position="764"/>
        <end position="774"/>
    </location>
</feature>
<dbReference type="STRING" id="1328760.A0A165FJ63"/>
<feature type="region of interest" description="Disordered" evidence="5">
    <location>
        <begin position="572"/>
        <end position="649"/>
    </location>
</feature>
<feature type="compositionally biased region" description="Basic residues" evidence="5">
    <location>
        <begin position="1003"/>
        <end position="1012"/>
    </location>
</feature>
<dbReference type="GO" id="GO:0034497">
    <property type="term" value="P:protein localization to phagophore assembly site"/>
    <property type="evidence" value="ECO:0007669"/>
    <property type="project" value="TreeGrafter"/>
</dbReference>
<dbReference type="InterPro" id="IPR036570">
    <property type="entry name" value="HORMA_dom_sf"/>
</dbReference>
<feature type="compositionally biased region" description="Polar residues" evidence="5">
    <location>
        <begin position="930"/>
        <end position="945"/>
    </location>
</feature>
<feature type="compositionally biased region" description="Polar residues" evidence="5">
    <location>
        <begin position="618"/>
        <end position="627"/>
    </location>
</feature>
<feature type="compositionally biased region" description="Low complexity" evidence="5">
    <location>
        <begin position="572"/>
        <end position="586"/>
    </location>
</feature>
<evidence type="ECO:0000256" key="3">
    <source>
        <dbReference type="ARBA" id="ARBA00023006"/>
    </source>
</evidence>
<dbReference type="OMA" id="FHQVGPT"/>
<keyword evidence="9" id="KW-1185">Reference proteome</keyword>
<feature type="chain" id="PRO_5007857726" description="Autophagy-related protein 13" evidence="6">
    <location>
        <begin position="27"/>
        <end position="1012"/>
    </location>
</feature>
<evidence type="ECO:0000256" key="1">
    <source>
        <dbReference type="ARBA" id="ARBA00005246"/>
    </source>
</evidence>
<feature type="compositionally biased region" description="Polar residues" evidence="5">
    <location>
        <begin position="880"/>
        <end position="895"/>
    </location>
</feature>
<feature type="compositionally biased region" description="Polar residues" evidence="5">
    <location>
        <begin position="120"/>
        <end position="132"/>
    </location>
</feature>
<dbReference type="Proteomes" id="UP000076632">
    <property type="component" value="Unassembled WGS sequence"/>
</dbReference>
<feature type="compositionally biased region" description="Polar residues" evidence="5">
    <location>
        <begin position="66"/>
        <end position="98"/>
    </location>
</feature>
<proteinExistence type="inferred from homology"/>
<evidence type="ECO:0000256" key="4">
    <source>
        <dbReference type="RuleBase" id="RU361214"/>
    </source>
</evidence>